<evidence type="ECO:0000256" key="2">
    <source>
        <dbReference type="PROSITE-ProRule" id="PRU00169"/>
    </source>
</evidence>
<dbReference type="eggNOG" id="COG0784">
    <property type="taxonomic scope" value="Bacteria"/>
</dbReference>
<dbReference type="Gene3D" id="3.40.50.2300">
    <property type="match status" value="1"/>
</dbReference>
<dbReference type="AlphaFoldDB" id="D0LQ94"/>
<dbReference type="InterPro" id="IPR001789">
    <property type="entry name" value="Sig_transdc_resp-reg_receiver"/>
</dbReference>
<protein>
    <submittedName>
        <fullName evidence="4">Response regulator receiver protein</fullName>
    </submittedName>
</protein>
<evidence type="ECO:0000256" key="1">
    <source>
        <dbReference type="ARBA" id="ARBA00022553"/>
    </source>
</evidence>
<dbReference type="RefSeq" id="WP_012831495.1">
    <property type="nucleotide sequence ID" value="NC_013440.1"/>
</dbReference>
<evidence type="ECO:0000313" key="4">
    <source>
        <dbReference type="EMBL" id="ACY18903.1"/>
    </source>
</evidence>
<dbReference type="Pfam" id="PF00072">
    <property type="entry name" value="Response_reg"/>
    <property type="match status" value="1"/>
</dbReference>
<dbReference type="EMBL" id="CP001804">
    <property type="protein sequence ID" value="ACY18903.1"/>
    <property type="molecule type" value="Genomic_DNA"/>
</dbReference>
<dbReference type="SUPFAM" id="SSF52172">
    <property type="entry name" value="CheY-like"/>
    <property type="match status" value="1"/>
</dbReference>
<dbReference type="KEGG" id="hoh:Hoch_6434"/>
<accession>D0LQ94</accession>
<dbReference type="CDD" id="cd00156">
    <property type="entry name" value="REC"/>
    <property type="match status" value="1"/>
</dbReference>
<proteinExistence type="predicted"/>
<reference evidence="4 5" key="1">
    <citation type="journal article" date="2010" name="Stand. Genomic Sci.">
        <title>Complete genome sequence of Haliangium ochraceum type strain (SMP-2).</title>
        <authorList>
            <consortium name="US DOE Joint Genome Institute (JGI-PGF)"/>
            <person name="Ivanova N."/>
            <person name="Daum C."/>
            <person name="Lang E."/>
            <person name="Abt B."/>
            <person name="Kopitz M."/>
            <person name="Saunders E."/>
            <person name="Lapidus A."/>
            <person name="Lucas S."/>
            <person name="Glavina Del Rio T."/>
            <person name="Nolan M."/>
            <person name="Tice H."/>
            <person name="Copeland A."/>
            <person name="Cheng J.F."/>
            <person name="Chen F."/>
            <person name="Bruce D."/>
            <person name="Goodwin L."/>
            <person name="Pitluck S."/>
            <person name="Mavromatis K."/>
            <person name="Pati A."/>
            <person name="Mikhailova N."/>
            <person name="Chen A."/>
            <person name="Palaniappan K."/>
            <person name="Land M."/>
            <person name="Hauser L."/>
            <person name="Chang Y.J."/>
            <person name="Jeffries C.D."/>
            <person name="Detter J.C."/>
            <person name="Brettin T."/>
            <person name="Rohde M."/>
            <person name="Goker M."/>
            <person name="Bristow J."/>
            <person name="Markowitz V."/>
            <person name="Eisen J.A."/>
            <person name="Hugenholtz P."/>
            <person name="Kyrpides N.C."/>
            <person name="Klenk H.P."/>
        </authorList>
    </citation>
    <scope>NUCLEOTIDE SEQUENCE [LARGE SCALE GENOMIC DNA]</scope>
    <source>
        <strain evidence="5">DSM 14365 / CIP 107738 / JCM 11303 / AJ 13395 / SMP-2</strain>
    </source>
</reference>
<gene>
    <name evidence="4" type="ordered locus">Hoch_6434</name>
</gene>
<keyword evidence="1 2" id="KW-0597">Phosphoprotein</keyword>
<dbReference type="Proteomes" id="UP000001880">
    <property type="component" value="Chromosome"/>
</dbReference>
<evidence type="ECO:0000313" key="5">
    <source>
        <dbReference type="Proteomes" id="UP000001880"/>
    </source>
</evidence>
<name>D0LQ94_HALO1</name>
<evidence type="ECO:0000259" key="3">
    <source>
        <dbReference type="PROSITE" id="PS50110"/>
    </source>
</evidence>
<dbReference type="SMART" id="SM00448">
    <property type="entry name" value="REC"/>
    <property type="match status" value="1"/>
</dbReference>
<dbReference type="HOGENOM" id="CLU_1014777_0_0_7"/>
<dbReference type="PANTHER" id="PTHR44591">
    <property type="entry name" value="STRESS RESPONSE REGULATOR PROTEIN 1"/>
    <property type="match status" value="1"/>
</dbReference>
<feature type="domain" description="Response regulatory" evidence="3">
    <location>
        <begin position="146"/>
        <end position="260"/>
    </location>
</feature>
<dbReference type="OrthoDB" id="9800897at2"/>
<dbReference type="InterPro" id="IPR050595">
    <property type="entry name" value="Bact_response_regulator"/>
</dbReference>
<keyword evidence="5" id="KW-1185">Reference proteome</keyword>
<dbReference type="eggNOG" id="COG4567">
    <property type="taxonomic scope" value="Bacteria"/>
</dbReference>
<dbReference type="PANTHER" id="PTHR44591:SF3">
    <property type="entry name" value="RESPONSE REGULATORY DOMAIN-CONTAINING PROTEIN"/>
    <property type="match status" value="1"/>
</dbReference>
<dbReference type="InterPro" id="IPR011006">
    <property type="entry name" value="CheY-like_superfamily"/>
</dbReference>
<organism evidence="4 5">
    <name type="scientific">Haliangium ochraceum (strain DSM 14365 / JCM 11303 / SMP-2)</name>
    <dbReference type="NCBI Taxonomy" id="502025"/>
    <lineage>
        <taxon>Bacteria</taxon>
        <taxon>Pseudomonadati</taxon>
        <taxon>Myxococcota</taxon>
        <taxon>Polyangia</taxon>
        <taxon>Haliangiales</taxon>
        <taxon>Kofleriaceae</taxon>
        <taxon>Haliangium</taxon>
    </lineage>
</organism>
<dbReference type="GO" id="GO:0000160">
    <property type="term" value="P:phosphorelay signal transduction system"/>
    <property type="evidence" value="ECO:0007669"/>
    <property type="project" value="InterPro"/>
</dbReference>
<dbReference type="STRING" id="502025.Hoch_6434"/>
<feature type="modified residue" description="4-aspartylphosphate" evidence="2">
    <location>
        <position position="195"/>
    </location>
</feature>
<sequence>MPASPTASILLVHDDPALLDALTRSFEERGFDVRIAATEFVAQTHLSSDAVIGAVIAGWDAGHLLGRAIYSWVLDHRYELRARFVFVASAPPPGFDELVQGRCLLMRPGDRGEIVHLGASLAEQAAAESATQGAANGAAGDDGQPSLLLIEDDPLQLDCMQMLLGELHYRITSVESRQAAVDALQRSDFDVILSDWYMADGSGAELRDWLQHHRPHLATRCVFMSASLSSRDGKQLAPDTKVLPKGQDADSLLAELRGVVERVRGDAIEPPQSP</sequence>
<dbReference type="PROSITE" id="PS50110">
    <property type="entry name" value="RESPONSE_REGULATORY"/>
    <property type="match status" value="1"/>
</dbReference>